<accession>A0A1F6CM23</accession>
<proteinExistence type="predicted"/>
<evidence type="ECO:0000313" key="2">
    <source>
        <dbReference type="Proteomes" id="UP000178370"/>
    </source>
</evidence>
<protein>
    <submittedName>
        <fullName evidence="1">Uncharacterized protein</fullName>
    </submittedName>
</protein>
<dbReference type="AlphaFoldDB" id="A0A1F6CM23"/>
<evidence type="ECO:0000313" key="1">
    <source>
        <dbReference type="EMBL" id="OGG50304.1"/>
    </source>
</evidence>
<comment type="caution">
    <text evidence="1">The sequence shown here is derived from an EMBL/GenBank/DDBJ whole genome shotgun (WGS) entry which is preliminary data.</text>
</comment>
<organism evidence="1 2">
    <name type="scientific">Candidatus Kaiserbacteria bacterium RIFCSPHIGHO2_01_FULL_54_36</name>
    <dbReference type="NCBI Taxonomy" id="1798482"/>
    <lineage>
        <taxon>Bacteria</taxon>
        <taxon>Candidatus Kaiseribacteriota</taxon>
    </lineage>
</organism>
<dbReference type="Proteomes" id="UP000178370">
    <property type="component" value="Unassembled WGS sequence"/>
</dbReference>
<dbReference type="EMBL" id="MFKV01000015">
    <property type="protein sequence ID" value="OGG50304.1"/>
    <property type="molecule type" value="Genomic_DNA"/>
</dbReference>
<name>A0A1F6CM23_9BACT</name>
<reference evidence="1 2" key="1">
    <citation type="journal article" date="2016" name="Nat. Commun.">
        <title>Thousands of microbial genomes shed light on interconnected biogeochemical processes in an aquifer system.</title>
        <authorList>
            <person name="Anantharaman K."/>
            <person name="Brown C.T."/>
            <person name="Hug L.A."/>
            <person name="Sharon I."/>
            <person name="Castelle C.J."/>
            <person name="Probst A.J."/>
            <person name="Thomas B.C."/>
            <person name="Singh A."/>
            <person name="Wilkins M.J."/>
            <person name="Karaoz U."/>
            <person name="Brodie E.L."/>
            <person name="Williams K.H."/>
            <person name="Hubbard S.S."/>
            <person name="Banfield J.F."/>
        </authorList>
    </citation>
    <scope>NUCLEOTIDE SEQUENCE [LARGE SCALE GENOMIC DNA]</scope>
</reference>
<dbReference type="STRING" id="1798482.A2763_01415"/>
<sequence length="205" mass="23497">MSDLDSPQTPDSRRLLALSQEKLQGDIEALRATEGWTRLSPRQQKLIEHSLYLQTRAERPDAEQYPESKERTAEWYCHAAIWSLEHEHSLTVDAPELDTIEEPFYDGEYLKANSFDALRDALTKAGFPQVVHIAQAPPPLTLLQSHTFLALGTDPTGDVVVWEKAAAQLPFQRSTLSKIYSEYTKDQKEYYWGIRPLRDGQQVRK</sequence>
<gene>
    <name evidence="1" type="ORF">A2763_01415</name>
</gene>